<evidence type="ECO:0000256" key="1">
    <source>
        <dbReference type="ARBA" id="ARBA00004141"/>
    </source>
</evidence>
<dbReference type="Proteomes" id="UP000695562">
    <property type="component" value="Unassembled WGS sequence"/>
</dbReference>
<reference evidence="7" key="1">
    <citation type="submission" date="2020-01" db="EMBL/GenBank/DDBJ databases">
        <title>Development of genomics and gene disruption for Polysphondylium violaceum indicates a role for the polyketide synthase stlB in stalk morphogenesis.</title>
        <authorList>
            <person name="Narita B."/>
            <person name="Kawabe Y."/>
            <person name="Kin K."/>
            <person name="Saito T."/>
            <person name="Gibbs R."/>
            <person name="Kuspa A."/>
            <person name="Muzny D."/>
            <person name="Queller D."/>
            <person name="Richards S."/>
            <person name="Strassman J."/>
            <person name="Sucgang R."/>
            <person name="Worley K."/>
            <person name="Schaap P."/>
        </authorList>
    </citation>
    <scope>NUCLEOTIDE SEQUENCE</scope>
    <source>
        <strain evidence="7">QSvi11</strain>
    </source>
</reference>
<accession>A0A8J4PLT1</accession>
<comment type="subcellular location">
    <subcellularLocation>
        <location evidence="1 6">Membrane</location>
        <topology evidence="1 6">Multi-pass membrane protein</topology>
    </subcellularLocation>
</comment>
<comment type="caution">
    <text evidence="7">The sequence shown here is derived from an EMBL/GenBank/DDBJ whole genome shotgun (WGS) entry which is preliminary data.</text>
</comment>
<gene>
    <name evidence="7" type="ORF">CYY_009455</name>
</gene>
<comment type="similarity">
    <text evidence="2 6">Belongs to the OST5 family.</text>
</comment>
<keyword evidence="4 6" id="KW-1133">Transmembrane helix</keyword>
<comment type="subunit">
    <text evidence="6">Component of the oligosaccharyltransferase (OST) complex.</text>
</comment>
<sequence length="76" mass="8279">MLTPYTNPIEPIFYPLLAFLFCVVGLAFLATFIVSEITPQNGGKKNIFQELTFATITSTTLGLGLFFVLLAGGIYV</sequence>
<evidence type="ECO:0000256" key="3">
    <source>
        <dbReference type="ARBA" id="ARBA00022692"/>
    </source>
</evidence>
<evidence type="ECO:0000313" key="8">
    <source>
        <dbReference type="Proteomes" id="UP000695562"/>
    </source>
</evidence>
<dbReference type="GO" id="GO:0006487">
    <property type="term" value="P:protein N-linked glycosylation"/>
    <property type="evidence" value="ECO:0007669"/>
    <property type="project" value="UniProtKB-UniRule"/>
</dbReference>
<evidence type="ECO:0000256" key="5">
    <source>
        <dbReference type="ARBA" id="ARBA00023136"/>
    </source>
</evidence>
<dbReference type="AlphaFoldDB" id="A0A8J4PLT1"/>
<dbReference type="GO" id="GO:0008250">
    <property type="term" value="C:oligosaccharyltransferase complex"/>
    <property type="evidence" value="ECO:0007669"/>
    <property type="project" value="UniProtKB-UniRule"/>
</dbReference>
<dbReference type="InterPro" id="IPR007915">
    <property type="entry name" value="TMEM258/Ost5"/>
</dbReference>
<dbReference type="Pfam" id="PF05251">
    <property type="entry name" value="Ost5"/>
    <property type="match status" value="1"/>
</dbReference>
<dbReference type="EMBL" id="AJWJ01000712">
    <property type="protein sequence ID" value="KAF2069230.1"/>
    <property type="molecule type" value="Genomic_DNA"/>
</dbReference>
<evidence type="ECO:0000256" key="6">
    <source>
        <dbReference type="RuleBase" id="RU367008"/>
    </source>
</evidence>
<evidence type="ECO:0000256" key="2">
    <source>
        <dbReference type="ARBA" id="ARBA00009825"/>
    </source>
</evidence>
<dbReference type="OrthoDB" id="18408at2759"/>
<name>A0A8J4PLT1_9MYCE</name>
<evidence type="ECO:0000256" key="4">
    <source>
        <dbReference type="ARBA" id="ARBA00022989"/>
    </source>
</evidence>
<keyword evidence="5 6" id="KW-0472">Membrane</keyword>
<dbReference type="PANTHER" id="PTHR13636">
    <property type="entry name" value="TRANSMEMBRANE PROTEIN 258"/>
    <property type="match status" value="1"/>
</dbReference>
<comment type="function">
    <text evidence="6">Subunit of the oligosaccharyl transferase (OST) complex that catalyzes the initial transfer of a defined glycan (Glc(3)Man(9)GlcNAc(2) in eukaryotes) from the lipid carrier dolichol-pyrophosphate to an asparagine residue within an Asn-X-Ser/Thr consensus motif in nascent polypeptide chains, the first step in protein N-glycosylation. N-glycosylation occurs cotranslationally and the complex associates with the Sec61 complex at the channel-forming translocon complex that mediates protein translocation across the endoplasmic reticulum (ER). All subunits are required for a maximal enzyme activity.</text>
</comment>
<protein>
    <recommendedName>
        <fullName evidence="6">Dolichyl-diphosphooligosaccharide-protein glycosyltransferase subunit OST5</fullName>
    </recommendedName>
</protein>
<feature type="transmembrane region" description="Helical" evidence="6">
    <location>
        <begin position="53"/>
        <end position="75"/>
    </location>
</feature>
<proteinExistence type="inferred from homology"/>
<keyword evidence="3 6" id="KW-0812">Transmembrane</keyword>
<feature type="transmembrane region" description="Helical" evidence="6">
    <location>
        <begin position="12"/>
        <end position="33"/>
    </location>
</feature>
<evidence type="ECO:0000313" key="7">
    <source>
        <dbReference type="EMBL" id="KAF2069230.1"/>
    </source>
</evidence>
<keyword evidence="8" id="KW-1185">Reference proteome</keyword>
<organism evidence="7 8">
    <name type="scientific">Polysphondylium violaceum</name>
    <dbReference type="NCBI Taxonomy" id="133409"/>
    <lineage>
        <taxon>Eukaryota</taxon>
        <taxon>Amoebozoa</taxon>
        <taxon>Evosea</taxon>
        <taxon>Eumycetozoa</taxon>
        <taxon>Dictyostelia</taxon>
        <taxon>Dictyosteliales</taxon>
        <taxon>Dictyosteliaceae</taxon>
        <taxon>Polysphondylium</taxon>
    </lineage>
</organism>